<dbReference type="Proteomes" id="UP000179113">
    <property type="component" value="Unassembled WGS sequence"/>
</dbReference>
<evidence type="ECO:0000313" key="3">
    <source>
        <dbReference type="Proteomes" id="UP000179113"/>
    </source>
</evidence>
<feature type="region of interest" description="Disordered" evidence="1">
    <location>
        <begin position="249"/>
        <end position="268"/>
    </location>
</feature>
<proteinExistence type="predicted"/>
<dbReference type="EMBL" id="MEWA01000023">
    <property type="protein sequence ID" value="OGC69321.1"/>
    <property type="molecule type" value="Genomic_DNA"/>
</dbReference>
<dbReference type="AlphaFoldDB" id="A0A1F4WIV9"/>
<comment type="caution">
    <text evidence="2">The sequence shown here is derived from an EMBL/GenBank/DDBJ whole genome shotgun (WGS) entry which is preliminary data.</text>
</comment>
<evidence type="ECO:0000256" key="1">
    <source>
        <dbReference type="SAM" id="MobiDB-lite"/>
    </source>
</evidence>
<organism evidence="2 3">
    <name type="scientific">candidate division WWE3 bacterium RIFOXYC1_FULL_39_7</name>
    <dbReference type="NCBI Taxonomy" id="1802643"/>
    <lineage>
        <taxon>Bacteria</taxon>
        <taxon>Katanobacteria</taxon>
    </lineage>
</organism>
<gene>
    <name evidence="2" type="ORF">A2415_03020</name>
</gene>
<accession>A0A1F4WIV9</accession>
<protein>
    <submittedName>
        <fullName evidence="2">Uncharacterized protein</fullName>
    </submittedName>
</protein>
<evidence type="ECO:0000313" key="2">
    <source>
        <dbReference type="EMBL" id="OGC69321.1"/>
    </source>
</evidence>
<feature type="compositionally biased region" description="Low complexity" evidence="1">
    <location>
        <begin position="252"/>
        <end position="268"/>
    </location>
</feature>
<reference evidence="2 3" key="1">
    <citation type="journal article" date="2016" name="Nat. Commun.">
        <title>Thousands of microbial genomes shed light on interconnected biogeochemical processes in an aquifer system.</title>
        <authorList>
            <person name="Anantharaman K."/>
            <person name="Brown C.T."/>
            <person name="Hug L.A."/>
            <person name="Sharon I."/>
            <person name="Castelle C.J."/>
            <person name="Probst A.J."/>
            <person name="Thomas B.C."/>
            <person name="Singh A."/>
            <person name="Wilkins M.J."/>
            <person name="Karaoz U."/>
            <person name="Brodie E.L."/>
            <person name="Williams K.H."/>
            <person name="Hubbard S.S."/>
            <person name="Banfield J.F."/>
        </authorList>
    </citation>
    <scope>NUCLEOTIDE SEQUENCE [LARGE SCALE GENOMIC DNA]</scope>
</reference>
<sequence length="290" mass="31590">MSVLKIKTLLIVVSFTLVTLLPQNIALAKSGCCSWHGGVSYCDTSAGRYVCNDGTYSPSCGCTYIAPKPVCVYPSLKNGKGNYTFSQNGCSQDVTFTWDKGTNDDFYSIGISKNAGADPGPLSDTNTQRFVFKDVKPGKWYINVKPGRSCGWGDIVYWEVDVPEATPQVTFKETLIDEEERNLEYSVKCATKAEISPEIGTIKVGDSFVKIKPTADITYTLTATNGTSTIKRAVYVKYPLIKETPVNNMVVESTQSSEKSTSSNKESSNNLVSLGLLAGVGGLIWYARKH</sequence>
<name>A0A1F4WIV9_UNCKA</name>